<dbReference type="PANTHER" id="PTHR18964">
    <property type="entry name" value="ROK (REPRESSOR, ORF, KINASE) FAMILY"/>
    <property type="match status" value="1"/>
</dbReference>
<evidence type="ECO:0000259" key="2">
    <source>
        <dbReference type="Pfam" id="PF12802"/>
    </source>
</evidence>
<protein>
    <submittedName>
        <fullName evidence="3">ROK family transcriptional regulator</fullName>
    </submittedName>
</protein>
<feature type="domain" description="HTH marR-type" evidence="2">
    <location>
        <begin position="19"/>
        <end position="63"/>
    </location>
</feature>
<dbReference type="AlphaFoldDB" id="A0A838A7T7"/>
<evidence type="ECO:0000313" key="3">
    <source>
        <dbReference type="EMBL" id="MBA0124389.1"/>
    </source>
</evidence>
<gene>
    <name evidence="3" type="ORF">H0B56_02405</name>
</gene>
<organism evidence="3 4">
    <name type="scientific">Haloechinothrix aidingensis</name>
    <dbReference type="NCBI Taxonomy" id="2752311"/>
    <lineage>
        <taxon>Bacteria</taxon>
        <taxon>Bacillati</taxon>
        <taxon>Actinomycetota</taxon>
        <taxon>Actinomycetes</taxon>
        <taxon>Pseudonocardiales</taxon>
        <taxon>Pseudonocardiaceae</taxon>
        <taxon>Haloechinothrix</taxon>
    </lineage>
</organism>
<dbReference type="InterPro" id="IPR000600">
    <property type="entry name" value="ROK"/>
</dbReference>
<evidence type="ECO:0000256" key="1">
    <source>
        <dbReference type="ARBA" id="ARBA00006479"/>
    </source>
</evidence>
<dbReference type="Pfam" id="PF00480">
    <property type="entry name" value="ROK"/>
    <property type="match status" value="1"/>
</dbReference>
<dbReference type="GO" id="GO:0003700">
    <property type="term" value="F:DNA-binding transcription factor activity"/>
    <property type="evidence" value="ECO:0007669"/>
    <property type="project" value="InterPro"/>
</dbReference>
<dbReference type="SUPFAM" id="SSF46785">
    <property type="entry name" value="Winged helix' DNA-binding domain"/>
    <property type="match status" value="1"/>
</dbReference>
<dbReference type="Gene3D" id="1.10.10.10">
    <property type="entry name" value="Winged helix-like DNA-binding domain superfamily/Winged helix DNA-binding domain"/>
    <property type="match status" value="1"/>
</dbReference>
<dbReference type="EMBL" id="JACCKD010000001">
    <property type="protein sequence ID" value="MBA0124389.1"/>
    <property type="molecule type" value="Genomic_DNA"/>
</dbReference>
<reference evidence="3 4" key="1">
    <citation type="submission" date="2020-07" db="EMBL/GenBank/DDBJ databases">
        <title>Genome of Haloechinothrix sp.</title>
        <authorList>
            <person name="Tang S.-K."/>
            <person name="Yang L."/>
            <person name="Zhu W.-Y."/>
        </authorList>
    </citation>
    <scope>NUCLEOTIDE SEQUENCE [LARGE SCALE GENOMIC DNA]</scope>
    <source>
        <strain evidence="3 4">YIM 98757</strain>
    </source>
</reference>
<dbReference type="InterPro" id="IPR036388">
    <property type="entry name" value="WH-like_DNA-bd_sf"/>
</dbReference>
<dbReference type="Gene3D" id="3.30.420.40">
    <property type="match status" value="2"/>
</dbReference>
<comment type="similarity">
    <text evidence="1">Belongs to the ROK (NagC/XylR) family.</text>
</comment>
<dbReference type="PANTHER" id="PTHR18964:SF173">
    <property type="entry name" value="GLUCOKINASE"/>
    <property type="match status" value="1"/>
</dbReference>
<dbReference type="InterPro" id="IPR000835">
    <property type="entry name" value="HTH_MarR-typ"/>
</dbReference>
<dbReference type="SUPFAM" id="SSF53067">
    <property type="entry name" value="Actin-like ATPase domain"/>
    <property type="match status" value="1"/>
</dbReference>
<dbReference type="Pfam" id="PF12802">
    <property type="entry name" value="MarR_2"/>
    <property type="match status" value="1"/>
</dbReference>
<dbReference type="RefSeq" id="WP_180891261.1">
    <property type="nucleotide sequence ID" value="NZ_JACCKD010000001.1"/>
</dbReference>
<dbReference type="InterPro" id="IPR043129">
    <property type="entry name" value="ATPase_NBD"/>
</dbReference>
<keyword evidence="4" id="KW-1185">Reference proteome</keyword>
<accession>A0A838A7T7</accession>
<evidence type="ECO:0000313" key="4">
    <source>
        <dbReference type="Proteomes" id="UP000582974"/>
    </source>
</evidence>
<dbReference type="Proteomes" id="UP000582974">
    <property type="component" value="Unassembled WGS sequence"/>
</dbReference>
<proteinExistence type="inferred from homology"/>
<dbReference type="InterPro" id="IPR036390">
    <property type="entry name" value="WH_DNA-bd_sf"/>
</dbReference>
<comment type="caution">
    <text evidence="3">The sequence shown here is derived from an EMBL/GenBank/DDBJ whole genome shotgun (WGS) entry which is preliminary data.</text>
</comment>
<sequence>MRTRHGSSLEDLRRFNRGTILDALATSGALSRADLARVTGVSRATVSSLVHDMLTDGLVVEERGKGTPHKGGSGRPPILLRLATPPGVVVGVDLGHRHIRVAVAERTSVIRAERTIAFDVDHDAAGALDAAARLTEQALAEAGQDLGGVAGVGMGVPGPVDWRSGRITSAVLPSWRGLSPGAELERRLGHPVSVDNDAYAGALGELSYGAARGFDDVIYVKAAGGVGAGLVLGGRLHRGTSGIAGEVGHVQVHADGPVCRCGSRGCLETQVSAPKLIQLLQPAHEEELTVARMLELGRQGDAGANRVLDDAGRTIGRVLADLCNSLNPAAVVVGGDIGPSPALVSGIRDSVDRYAQPDAAAALRVTAGELGDRAEVMGALALALNVSAAA</sequence>
<name>A0A838A7T7_9PSEU</name>